<dbReference type="InterPro" id="IPR036388">
    <property type="entry name" value="WH-like_DNA-bd_sf"/>
</dbReference>
<evidence type="ECO:0000256" key="3">
    <source>
        <dbReference type="ARBA" id="ARBA00023125"/>
    </source>
</evidence>
<sequence length="313" mass="34507">MTKKDAILHLSIVENAISMISPEQAFLHVVEAGSFKKAAELLGTDSSSLSRKVAALEARLQVKLLQRSTARSVPTDMGQTYYKGLRKLINEQSALEEEITGGSASVRGRLRVSATVDFGERFLVPAIQQIQMQAPDLSVELLLGSDVDNLLEKNLDVAFRFGPLADSSLYARQVGQISRVLVASPEYLERMGTPETIDDLKFHKFVLYSLSQARVDIAFEDGNLFSHQGIHSNVAANSLRAIHPLVIGGAGIHWGPRWLYQDDLDTGSVVELLPEHPVSGFSIFAVYMARDFLPQKTRLFIDCVIEQLAALKD</sequence>
<dbReference type="CDD" id="cd08422">
    <property type="entry name" value="PBP2_CrgA_like"/>
    <property type="match status" value="1"/>
</dbReference>
<dbReference type="EMBL" id="FUXU01000099">
    <property type="protein sequence ID" value="SKA68262.1"/>
    <property type="molecule type" value="Genomic_DNA"/>
</dbReference>
<dbReference type="Proteomes" id="UP000190162">
    <property type="component" value="Unassembled WGS sequence"/>
</dbReference>
<keyword evidence="3 6" id="KW-0238">DNA-binding</keyword>
<dbReference type="SUPFAM" id="SSF46785">
    <property type="entry name" value="Winged helix' DNA-binding domain"/>
    <property type="match status" value="1"/>
</dbReference>
<keyword evidence="2" id="KW-0805">Transcription regulation</keyword>
<evidence type="ECO:0000256" key="1">
    <source>
        <dbReference type="ARBA" id="ARBA00009437"/>
    </source>
</evidence>
<gene>
    <name evidence="6" type="ORF">SAMN02745132_04280</name>
</gene>
<dbReference type="InterPro" id="IPR005119">
    <property type="entry name" value="LysR_subst-bd"/>
</dbReference>
<name>A0A1T4VTD8_9GAMM</name>
<evidence type="ECO:0000259" key="5">
    <source>
        <dbReference type="PROSITE" id="PS50931"/>
    </source>
</evidence>
<dbReference type="InterPro" id="IPR058163">
    <property type="entry name" value="LysR-type_TF_proteobact-type"/>
</dbReference>
<dbReference type="Gene3D" id="1.10.10.10">
    <property type="entry name" value="Winged helix-like DNA-binding domain superfamily/Winged helix DNA-binding domain"/>
    <property type="match status" value="1"/>
</dbReference>
<dbReference type="PANTHER" id="PTHR30537">
    <property type="entry name" value="HTH-TYPE TRANSCRIPTIONAL REGULATOR"/>
    <property type="match status" value="1"/>
</dbReference>
<proteinExistence type="inferred from homology"/>
<dbReference type="PROSITE" id="PS50931">
    <property type="entry name" value="HTH_LYSR"/>
    <property type="match status" value="1"/>
</dbReference>
<dbReference type="InterPro" id="IPR000847">
    <property type="entry name" value="LysR_HTH_N"/>
</dbReference>
<accession>A0A1T4VTD8</accession>
<dbReference type="InterPro" id="IPR036390">
    <property type="entry name" value="WH_DNA-bd_sf"/>
</dbReference>
<evidence type="ECO:0000256" key="2">
    <source>
        <dbReference type="ARBA" id="ARBA00023015"/>
    </source>
</evidence>
<evidence type="ECO:0000313" key="6">
    <source>
        <dbReference type="EMBL" id="SKA68262.1"/>
    </source>
</evidence>
<dbReference type="SUPFAM" id="SSF53850">
    <property type="entry name" value="Periplasmic binding protein-like II"/>
    <property type="match status" value="1"/>
</dbReference>
<dbReference type="Pfam" id="PF00126">
    <property type="entry name" value="HTH_1"/>
    <property type="match status" value="1"/>
</dbReference>
<feature type="domain" description="HTH lysR-type" evidence="5">
    <location>
        <begin position="24"/>
        <end position="75"/>
    </location>
</feature>
<dbReference type="RefSeq" id="WP_244556684.1">
    <property type="nucleotide sequence ID" value="NZ_FUXU01000099.1"/>
</dbReference>
<evidence type="ECO:0000313" key="7">
    <source>
        <dbReference type="Proteomes" id="UP000190162"/>
    </source>
</evidence>
<dbReference type="PANTHER" id="PTHR30537:SF5">
    <property type="entry name" value="HTH-TYPE TRANSCRIPTIONAL ACTIVATOR TTDR-RELATED"/>
    <property type="match status" value="1"/>
</dbReference>
<evidence type="ECO:0000256" key="4">
    <source>
        <dbReference type="ARBA" id="ARBA00023163"/>
    </source>
</evidence>
<dbReference type="GO" id="GO:0003700">
    <property type="term" value="F:DNA-binding transcription factor activity"/>
    <property type="evidence" value="ECO:0007669"/>
    <property type="project" value="InterPro"/>
</dbReference>
<protein>
    <submittedName>
        <fullName evidence="6">DNA-binding transcriptional regulator, LysR family</fullName>
    </submittedName>
</protein>
<keyword evidence="7" id="KW-1185">Reference proteome</keyword>
<comment type="similarity">
    <text evidence="1">Belongs to the LysR transcriptional regulatory family.</text>
</comment>
<dbReference type="Gene3D" id="3.40.190.290">
    <property type="match status" value="1"/>
</dbReference>
<organism evidence="6 7">
    <name type="scientific">Enterovibrio nigricans DSM 22720</name>
    <dbReference type="NCBI Taxonomy" id="1121868"/>
    <lineage>
        <taxon>Bacteria</taxon>
        <taxon>Pseudomonadati</taxon>
        <taxon>Pseudomonadota</taxon>
        <taxon>Gammaproteobacteria</taxon>
        <taxon>Vibrionales</taxon>
        <taxon>Vibrionaceae</taxon>
        <taxon>Enterovibrio</taxon>
    </lineage>
</organism>
<dbReference type="AlphaFoldDB" id="A0A1T4VTD8"/>
<keyword evidence="4" id="KW-0804">Transcription</keyword>
<reference evidence="7" key="1">
    <citation type="submission" date="2017-02" db="EMBL/GenBank/DDBJ databases">
        <authorList>
            <person name="Varghese N."/>
            <person name="Submissions S."/>
        </authorList>
    </citation>
    <scope>NUCLEOTIDE SEQUENCE [LARGE SCALE GENOMIC DNA]</scope>
    <source>
        <strain evidence="7">DSM 22720</strain>
    </source>
</reference>
<dbReference type="GO" id="GO:0003677">
    <property type="term" value="F:DNA binding"/>
    <property type="evidence" value="ECO:0007669"/>
    <property type="project" value="UniProtKB-KW"/>
</dbReference>
<dbReference type="Pfam" id="PF03466">
    <property type="entry name" value="LysR_substrate"/>
    <property type="match status" value="1"/>
</dbReference>